<dbReference type="AlphaFoldDB" id="A0A258HDX4"/>
<reference evidence="1 2" key="1">
    <citation type="submission" date="2017-03" db="EMBL/GenBank/DDBJ databases">
        <title>Lifting the veil on microbial sulfur biogeochemistry in mining wastewaters.</title>
        <authorList>
            <person name="Kantor R.S."/>
            <person name="Colenbrander Nelson T."/>
            <person name="Marshall S."/>
            <person name="Bennett D."/>
            <person name="Apte S."/>
            <person name="Camacho D."/>
            <person name="Thomas B.C."/>
            <person name="Warren L.A."/>
            <person name="Banfield J.F."/>
        </authorList>
    </citation>
    <scope>NUCLEOTIDE SEQUENCE [LARGE SCALE GENOMIC DNA]</scope>
    <source>
        <strain evidence="1">32-68-21</strain>
    </source>
</reference>
<organism evidence="1 2">
    <name type="scientific">Brevundimonas subvibrioides</name>
    <dbReference type="NCBI Taxonomy" id="74313"/>
    <lineage>
        <taxon>Bacteria</taxon>
        <taxon>Pseudomonadati</taxon>
        <taxon>Pseudomonadota</taxon>
        <taxon>Alphaproteobacteria</taxon>
        <taxon>Caulobacterales</taxon>
        <taxon>Caulobacteraceae</taxon>
        <taxon>Brevundimonas</taxon>
    </lineage>
</organism>
<protein>
    <submittedName>
        <fullName evidence="1">Uncharacterized protein</fullName>
    </submittedName>
</protein>
<comment type="caution">
    <text evidence="1">The sequence shown here is derived from an EMBL/GenBank/DDBJ whole genome shotgun (WGS) entry which is preliminary data.</text>
</comment>
<evidence type="ECO:0000313" key="1">
    <source>
        <dbReference type="EMBL" id="OYX55210.1"/>
    </source>
</evidence>
<name>A0A258HDX4_9CAUL</name>
<gene>
    <name evidence="1" type="ORF">B7Y86_14085</name>
</gene>
<dbReference type="EMBL" id="NCEQ01000015">
    <property type="protein sequence ID" value="OYX55210.1"/>
    <property type="molecule type" value="Genomic_DNA"/>
</dbReference>
<dbReference type="Proteomes" id="UP000216147">
    <property type="component" value="Unassembled WGS sequence"/>
</dbReference>
<accession>A0A258HDX4</accession>
<sequence>MRKTAPQRLAEREARARSELLDSLFDVWIGQASNDATLDRLGPVDPLNAAEVSRALKADIAAPFAELTRETQGRIRAALTVLALSDGQEFRAYWLDLSAPFGTTEAEADAIFPVVARTFGVRLPDTLPGG</sequence>
<evidence type="ECO:0000313" key="2">
    <source>
        <dbReference type="Proteomes" id="UP000216147"/>
    </source>
</evidence>
<proteinExistence type="predicted"/>